<proteinExistence type="predicted"/>
<protein>
    <recommendedName>
        <fullName evidence="2">Right handed beta helix domain-containing protein</fullName>
    </recommendedName>
</protein>
<dbReference type="PANTHER" id="PTHR40050">
    <property type="entry name" value="INNER SPORE COAT PROTEIN H"/>
    <property type="match status" value="1"/>
</dbReference>
<dbReference type="InterPro" id="IPR039448">
    <property type="entry name" value="Beta_helix"/>
</dbReference>
<dbReference type="Pfam" id="PF13229">
    <property type="entry name" value="Beta_helix"/>
    <property type="match status" value="1"/>
</dbReference>
<evidence type="ECO:0000313" key="4">
    <source>
        <dbReference type="Proteomes" id="UP000178930"/>
    </source>
</evidence>
<keyword evidence="1" id="KW-0472">Membrane</keyword>
<evidence type="ECO:0000256" key="1">
    <source>
        <dbReference type="SAM" id="Phobius"/>
    </source>
</evidence>
<evidence type="ECO:0000259" key="2">
    <source>
        <dbReference type="Pfam" id="PF13229"/>
    </source>
</evidence>
<dbReference type="SUPFAM" id="SSF51126">
    <property type="entry name" value="Pectin lyase-like"/>
    <property type="match status" value="1"/>
</dbReference>
<dbReference type="Proteomes" id="UP000178930">
    <property type="component" value="Unassembled WGS sequence"/>
</dbReference>
<dbReference type="InterPro" id="IPR011050">
    <property type="entry name" value="Pectin_lyase_fold/virulence"/>
</dbReference>
<feature type="transmembrane region" description="Helical" evidence="1">
    <location>
        <begin position="20"/>
        <end position="39"/>
    </location>
</feature>
<organism evidence="3 4">
    <name type="scientific">Candidatus Buchananbacteria bacterium RIFCSPHIGHO2_01_FULL_39_14</name>
    <dbReference type="NCBI Taxonomy" id="1797532"/>
    <lineage>
        <taxon>Bacteria</taxon>
        <taxon>Candidatus Buchananiibacteriota</taxon>
    </lineage>
</organism>
<gene>
    <name evidence="3" type="ORF">A2729_04045</name>
</gene>
<dbReference type="EMBL" id="MHIB01000009">
    <property type="protein sequence ID" value="OGY44925.1"/>
    <property type="molecule type" value="Genomic_DNA"/>
</dbReference>
<feature type="domain" description="Right handed beta helix" evidence="2">
    <location>
        <begin position="745"/>
        <end position="883"/>
    </location>
</feature>
<dbReference type="STRING" id="1797532.A2729_04045"/>
<dbReference type="AlphaFoldDB" id="A0A1G1XXU8"/>
<dbReference type="InterPro" id="IPR014867">
    <property type="entry name" value="Spore_coat_CotH_CotH2/3/7"/>
</dbReference>
<evidence type="ECO:0000313" key="3">
    <source>
        <dbReference type="EMBL" id="OGY44925.1"/>
    </source>
</evidence>
<dbReference type="Pfam" id="PF08757">
    <property type="entry name" value="CotH"/>
    <property type="match status" value="1"/>
</dbReference>
<accession>A0A1G1XXU8</accession>
<comment type="caution">
    <text evidence="3">The sequence shown here is derived from an EMBL/GenBank/DDBJ whole genome shotgun (WGS) entry which is preliminary data.</text>
</comment>
<reference evidence="3 4" key="1">
    <citation type="journal article" date="2016" name="Nat. Commun.">
        <title>Thousands of microbial genomes shed light on interconnected biogeochemical processes in an aquifer system.</title>
        <authorList>
            <person name="Anantharaman K."/>
            <person name="Brown C.T."/>
            <person name="Hug L.A."/>
            <person name="Sharon I."/>
            <person name="Castelle C.J."/>
            <person name="Probst A.J."/>
            <person name="Thomas B.C."/>
            <person name="Singh A."/>
            <person name="Wilkins M.J."/>
            <person name="Karaoz U."/>
            <person name="Brodie E.L."/>
            <person name="Williams K.H."/>
            <person name="Hubbard S.S."/>
            <person name="Banfield J.F."/>
        </authorList>
    </citation>
    <scope>NUCLEOTIDE SEQUENCE [LARGE SCALE GENOMIC DNA]</scope>
</reference>
<keyword evidence="1" id="KW-0812">Transmembrane</keyword>
<sequence>MWLEKIFLKIKFRLFKRHRLFSITFLLLVLIFFTAVPLFSSKLGSAEKRAQLLRSYPVLTKVLPLYWKIRKTTDIVYFPYFFRKNQLPTYELIISEKDQKELDDSLPKDFMNVVYSNKVWVPAKFIYDGKTYDVKVRYRGDNAVHWNAPKKSYLVNFKSDDLFKGIERLSFIIIDDRHFVLEQLNNKRAKKLSLFVPDSWFGNLKINGKKHGLYFIIESWSQEMLAKAELPDETNFYSDFGEEDLIPEVLALRNYGIWDNLDRWTKLVNDGKLNFQHYTEVKQLLTLLNQTSDQDFYQQIFNLIDQNNFYAWQIHQELIHSNHQTDDVRLYFSNTSGKFYFIPWDLGNTDPSFEIELYGRLAKRIFSNPVYLSEKNKRLYQYLSDEKNLEDDLVFYDQAVKEIKVALYQDRLKIYTNHWANNYIANKRKEVIEAIDKLKEKFNQSLVFVEIGVANDNARQFLGKNLLATFDIYLKSYSDLYFKKPIFEFNRGFNLTDYQLYFENSANEILDNGDKLVNNYQDIILSTKRDFNELAEGGKLILTKYRFYLVSQKTASTDFANNLKTANTEIENAMSGKLIPQEEISAKLYNEKSFKDFSAINNINAFERNNPFFQIGRTNKQIILASGNYQFNKTVIVPAGFILKIMAPATLQMAPGVSLISYSPVQLLGTASQPINFVGQNYNQPWGVFAVINAANKSLIQFSNFSGGKDDYINGIYFSGMVSIYHSDVRIENSFFSRAFADDSINVKNAVSEIVSSDFRNNSADAIDYDFIKEGMVADSRFFNNGNDSIDLSGSTVLISGNFIEKSGDKCVSIGEKSLKPIIYNNVLNGCDIGVAIKDLSEALIVNNVIINNRSALEANQKKPVFGGGFAKVYNSIIWNNQNDIVTDPLSKIEIFNSNVKKQSTENKNFDHDPAFNPDFTINQKNANLLFTNGGNAEILNQILGFDQKTAPVGLNR</sequence>
<dbReference type="PANTHER" id="PTHR40050:SF1">
    <property type="entry name" value="INNER SPORE COAT PROTEIN H"/>
    <property type="match status" value="1"/>
</dbReference>
<name>A0A1G1XXU8_9BACT</name>
<keyword evidence="1" id="KW-1133">Transmembrane helix</keyword>
<dbReference type="Gene3D" id="2.160.20.10">
    <property type="entry name" value="Single-stranded right-handed beta-helix, Pectin lyase-like"/>
    <property type="match status" value="1"/>
</dbReference>
<dbReference type="InterPro" id="IPR012334">
    <property type="entry name" value="Pectin_lyas_fold"/>
</dbReference>